<evidence type="ECO:0000313" key="1">
    <source>
        <dbReference type="EMBL" id="GIJ67941.1"/>
    </source>
</evidence>
<accession>A0A8J3ZUZ5</accession>
<comment type="caution">
    <text evidence="1">The sequence shown here is derived from an EMBL/GenBank/DDBJ whole genome shotgun (WGS) entry which is preliminary data.</text>
</comment>
<reference evidence="1" key="1">
    <citation type="submission" date="2021-01" db="EMBL/GenBank/DDBJ databases">
        <title>Whole genome shotgun sequence of Virgisporangium ochraceum NBRC 16418.</title>
        <authorList>
            <person name="Komaki H."/>
            <person name="Tamura T."/>
        </authorList>
    </citation>
    <scope>NUCLEOTIDE SEQUENCE</scope>
    <source>
        <strain evidence="1">NBRC 16418</strain>
    </source>
</reference>
<evidence type="ECO:0000313" key="2">
    <source>
        <dbReference type="Proteomes" id="UP000635606"/>
    </source>
</evidence>
<dbReference type="Proteomes" id="UP000635606">
    <property type="component" value="Unassembled WGS sequence"/>
</dbReference>
<protein>
    <submittedName>
        <fullName evidence="1">Uncharacterized protein</fullName>
    </submittedName>
</protein>
<dbReference type="AlphaFoldDB" id="A0A8J3ZUZ5"/>
<dbReference type="EMBL" id="BOPH01000034">
    <property type="protein sequence ID" value="GIJ67941.1"/>
    <property type="molecule type" value="Genomic_DNA"/>
</dbReference>
<proteinExistence type="predicted"/>
<name>A0A8J3ZUZ5_9ACTN</name>
<sequence>MTFTDRITNARRALTEGADPDGPDTWQALLLAHRAAAVAAYATDTAPRWGRYGQAIADAIAHLAPPLADTGMLPAELRPALADVNRLADPVRALVQRLADVFTAGAEGETGTPWRRLIWAQVAHRLDDARRDLP</sequence>
<organism evidence="1 2">
    <name type="scientific">Virgisporangium ochraceum</name>
    <dbReference type="NCBI Taxonomy" id="65505"/>
    <lineage>
        <taxon>Bacteria</taxon>
        <taxon>Bacillati</taxon>
        <taxon>Actinomycetota</taxon>
        <taxon>Actinomycetes</taxon>
        <taxon>Micromonosporales</taxon>
        <taxon>Micromonosporaceae</taxon>
        <taxon>Virgisporangium</taxon>
    </lineage>
</organism>
<keyword evidence="2" id="KW-1185">Reference proteome</keyword>
<dbReference type="RefSeq" id="WP_203927896.1">
    <property type="nucleotide sequence ID" value="NZ_BOPH01000034.1"/>
</dbReference>
<gene>
    <name evidence="1" type="ORF">Voc01_028580</name>
</gene>